<dbReference type="InterPro" id="IPR000719">
    <property type="entry name" value="Prot_kinase_dom"/>
</dbReference>
<dbReference type="GO" id="GO:0005524">
    <property type="term" value="F:ATP binding"/>
    <property type="evidence" value="ECO:0007669"/>
    <property type="project" value="UniProtKB-KW"/>
</dbReference>
<dbReference type="Proteomes" id="UP000054342">
    <property type="component" value="Unassembled WGS sequence"/>
</dbReference>
<protein>
    <recommendedName>
        <fullName evidence="5">Protein kinase domain-containing protein</fullName>
    </recommendedName>
</protein>
<dbReference type="STRING" id="348802.A0A0D2D901"/>
<feature type="domain" description="Protein kinase" evidence="5">
    <location>
        <begin position="43"/>
        <end position="281"/>
    </location>
</feature>
<dbReference type="InterPro" id="IPR011009">
    <property type="entry name" value="Kinase-like_dom_sf"/>
</dbReference>
<evidence type="ECO:0000256" key="1">
    <source>
        <dbReference type="ARBA" id="ARBA00022679"/>
    </source>
</evidence>
<dbReference type="PANTHER" id="PTHR44329">
    <property type="entry name" value="SERINE/THREONINE-PROTEIN KINASE TNNI3K-RELATED"/>
    <property type="match status" value="1"/>
</dbReference>
<keyword evidence="2" id="KW-0547">Nucleotide-binding</keyword>
<evidence type="ECO:0000259" key="5">
    <source>
        <dbReference type="PROSITE" id="PS50011"/>
    </source>
</evidence>
<name>A0A0D2D901_9EURO</name>
<reference evidence="6 7" key="1">
    <citation type="submission" date="2015-01" db="EMBL/GenBank/DDBJ databases">
        <title>The Genome Sequence of Exophiala xenobiotica CBS118157.</title>
        <authorList>
            <consortium name="The Broad Institute Genomics Platform"/>
            <person name="Cuomo C."/>
            <person name="de Hoog S."/>
            <person name="Gorbushina A."/>
            <person name="Stielow B."/>
            <person name="Teixiera M."/>
            <person name="Abouelleil A."/>
            <person name="Chapman S.B."/>
            <person name="Priest M."/>
            <person name="Young S.K."/>
            <person name="Wortman J."/>
            <person name="Nusbaum C."/>
            <person name="Birren B."/>
        </authorList>
    </citation>
    <scope>NUCLEOTIDE SEQUENCE [LARGE SCALE GENOMIC DNA]</scope>
    <source>
        <strain evidence="6 7">CBS 118157</strain>
    </source>
</reference>
<dbReference type="GO" id="GO:0004674">
    <property type="term" value="F:protein serine/threonine kinase activity"/>
    <property type="evidence" value="ECO:0007669"/>
    <property type="project" value="TreeGrafter"/>
</dbReference>
<evidence type="ECO:0000256" key="4">
    <source>
        <dbReference type="ARBA" id="ARBA00022840"/>
    </source>
</evidence>
<evidence type="ECO:0000313" key="6">
    <source>
        <dbReference type="EMBL" id="KIW58812.1"/>
    </source>
</evidence>
<dbReference type="PANTHER" id="PTHR44329:SF288">
    <property type="entry name" value="MITOGEN-ACTIVATED PROTEIN KINASE KINASE KINASE 20"/>
    <property type="match status" value="1"/>
</dbReference>
<evidence type="ECO:0000256" key="3">
    <source>
        <dbReference type="ARBA" id="ARBA00022777"/>
    </source>
</evidence>
<dbReference type="OrthoDB" id="1668230at2759"/>
<dbReference type="Gene3D" id="1.10.510.10">
    <property type="entry name" value="Transferase(Phosphotransferase) domain 1"/>
    <property type="match status" value="1"/>
</dbReference>
<keyword evidence="1" id="KW-0808">Transferase</keyword>
<dbReference type="GeneID" id="25325217"/>
<keyword evidence="4" id="KW-0067">ATP-binding</keyword>
<accession>A0A0D2D901</accession>
<evidence type="ECO:0000313" key="7">
    <source>
        <dbReference type="Proteomes" id="UP000054342"/>
    </source>
</evidence>
<dbReference type="Pfam" id="PF00069">
    <property type="entry name" value="Pkinase"/>
    <property type="match status" value="1"/>
</dbReference>
<dbReference type="HOGENOM" id="CLU_000288_31_3_1"/>
<dbReference type="RefSeq" id="XP_013319396.1">
    <property type="nucleotide sequence ID" value="XM_013463942.1"/>
</dbReference>
<dbReference type="SUPFAM" id="SSF56112">
    <property type="entry name" value="Protein kinase-like (PK-like)"/>
    <property type="match status" value="1"/>
</dbReference>
<evidence type="ECO:0000256" key="2">
    <source>
        <dbReference type="ARBA" id="ARBA00022741"/>
    </source>
</evidence>
<keyword evidence="3" id="KW-0418">Kinase</keyword>
<dbReference type="PROSITE" id="PS50011">
    <property type="entry name" value="PROTEIN_KINASE_DOM"/>
    <property type="match status" value="1"/>
</dbReference>
<dbReference type="EMBL" id="KN847318">
    <property type="protein sequence ID" value="KIW58812.1"/>
    <property type="molecule type" value="Genomic_DNA"/>
</dbReference>
<sequence length="283" mass="31878">MATWPNLQCLKLRHLQAFCSALYTKCLKILRRPSNTDVDSIPSKGLEYLSGGLTGLVYAVDDKRVVKKYFESDGGEVERRAYRRLGSHPNIAKFLGAQKDGSIVLERGEVLRKICQSPSATEIPIQTKLSWLKQAAEGYRYAHTCDIVHGDVGCNNMIITREGCLKLIDFEGCSIDGEPADSCYEWFSYRPPVPNVSRRTDIFAFGCAIYEVLTGRPPHHELEASDNPDRNIQRLYANNCFPDVTSLPLGPLMQSCWHDDFTSMSEVLRELEMFSHGHSVLVK</sequence>
<organism evidence="6 7">
    <name type="scientific">Exophiala xenobiotica</name>
    <dbReference type="NCBI Taxonomy" id="348802"/>
    <lineage>
        <taxon>Eukaryota</taxon>
        <taxon>Fungi</taxon>
        <taxon>Dikarya</taxon>
        <taxon>Ascomycota</taxon>
        <taxon>Pezizomycotina</taxon>
        <taxon>Eurotiomycetes</taxon>
        <taxon>Chaetothyriomycetidae</taxon>
        <taxon>Chaetothyriales</taxon>
        <taxon>Herpotrichiellaceae</taxon>
        <taxon>Exophiala</taxon>
    </lineage>
</organism>
<dbReference type="InterPro" id="IPR051681">
    <property type="entry name" value="Ser/Thr_Kinases-Pseudokinases"/>
</dbReference>
<keyword evidence="7" id="KW-1185">Reference proteome</keyword>
<proteinExistence type="predicted"/>
<gene>
    <name evidence="6" type="ORF">PV05_03309</name>
</gene>
<dbReference type="AlphaFoldDB" id="A0A0D2D901"/>